<gene>
    <name evidence="1" type="ORF">MENTE1834_LOCUS31447</name>
</gene>
<comment type="caution">
    <text evidence="1">The sequence shown here is derived from an EMBL/GenBank/DDBJ whole genome shotgun (WGS) entry which is preliminary data.</text>
</comment>
<organism evidence="1 2">
    <name type="scientific">Meloidogyne enterolobii</name>
    <name type="common">Root-knot nematode worm</name>
    <name type="synonym">Meloidogyne mayaguensis</name>
    <dbReference type="NCBI Taxonomy" id="390850"/>
    <lineage>
        <taxon>Eukaryota</taxon>
        <taxon>Metazoa</taxon>
        <taxon>Ecdysozoa</taxon>
        <taxon>Nematoda</taxon>
        <taxon>Chromadorea</taxon>
        <taxon>Rhabditida</taxon>
        <taxon>Tylenchina</taxon>
        <taxon>Tylenchomorpha</taxon>
        <taxon>Tylenchoidea</taxon>
        <taxon>Meloidogynidae</taxon>
        <taxon>Meloidogyninae</taxon>
        <taxon>Meloidogyne</taxon>
    </lineage>
</organism>
<dbReference type="EMBL" id="CAVMJV010000052">
    <property type="protein sequence ID" value="CAK5084066.1"/>
    <property type="molecule type" value="Genomic_DNA"/>
</dbReference>
<keyword evidence="2" id="KW-1185">Reference proteome</keyword>
<accession>A0ACB0ZY24</accession>
<sequence>MNDQNLVEHYNCLRQQSNHQRGQKRDGTPSSDPSLIRRHTTPDMAASAAYGMVLCGTDELEHRYRGRIEKVKFGVPVNEAFSPDIPATLLVLLLKVNKEGPLKKDIWRAPGNQAQVRKLSNIMQHGRLVNISNISVYTAASVIKRFLAKLPGGILGADNEKRLFESVQQENFSDDSKRELFCRIVSNLPIPSQHLIVLLFGTFRVITDSAETFGTRMTPEAIGISVAPSLFHTCIHDGQRAKLDDIMRFKIASQVISEIIRGFGYTNLFPRECYEFYARITGRTLRVDEQWHFSFQLPSNGIGCFNPIAVNRRNSHRSQRKSSSSASSIASVLSQLQSTPPVQINDNFDLNAKTPENYLPSSPKSYLPPSPKNYLPPSPKNYLPPSPVFNPISISRRPPPPTSALQRRIDAYCAAANLNTKEQNLIQKRKS</sequence>
<reference evidence="1" key="1">
    <citation type="submission" date="2023-11" db="EMBL/GenBank/DDBJ databases">
        <authorList>
            <person name="Poullet M."/>
        </authorList>
    </citation>
    <scope>NUCLEOTIDE SEQUENCE</scope>
    <source>
        <strain evidence="1">E1834</strain>
    </source>
</reference>
<protein>
    <submittedName>
        <fullName evidence="1">Uncharacterized protein</fullName>
    </submittedName>
</protein>
<name>A0ACB0ZY24_MELEN</name>
<evidence type="ECO:0000313" key="2">
    <source>
        <dbReference type="Proteomes" id="UP001497535"/>
    </source>
</evidence>
<proteinExistence type="predicted"/>
<dbReference type="Proteomes" id="UP001497535">
    <property type="component" value="Unassembled WGS sequence"/>
</dbReference>
<evidence type="ECO:0000313" key="1">
    <source>
        <dbReference type="EMBL" id="CAK5084066.1"/>
    </source>
</evidence>